<organism evidence="2 3">
    <name type="scientific">Pilimelia anulata</name>
    <dbReference type="NCBI Taxonomy" id="53371"/>
    <lineage>
        <taxon>Bacteria</taxon>
        <taxon>Bacillati</taxon>
        <taxon>Actinomycetota</taxon>
        <taxon>Actinomycetes</taxon>
        <taxon>Micromonosporales</taxon>
        <taxon>Micromonosporaceae</taxon>
        <taxon>Pilimelia</taxon>
    </lineage>
</organism>
<feature type="compositionally biased region" description="Low complexity" evidence="1">
    <location>
        <begin position="12"/>
        <end position="33"/>
    </location>
</feature>
<protein>
    <submittedName>
        <fullName evidence="2">Uncharacterized protein</fullName>
    </submittedName>
</protein>
<feature type="region of interest" description="Disordered" evidence="1">
    <location>
        <begin position="78"/>
        <end position="128"/>
    </location>
</feature>
<sequence>MIVAAVRVNGVPAGHASHTSPASSTTTRAAASTRSRRRAGHHRAARRRARPPIPHRFATAIPTRYVVTFRHTPRTAGPAALGRAVLKPPAGRSIGEVSGPRMGPHHHTTTTAVPPGRGYHHTKDGMSS</sequence>
<evidence type="ECO:0000313" key="3">
    <source>
        <dbReference type="Proteomes" id="UP000649739"/>
    </source>
</evidence>
<feature type="compositionally biased region" description="Basic residues" evidence="1">
    <location>
        <begin position="34"/>
        <end position="50"/>
    </location>
</feature>
<evidence type="ECO:0000256" key="1">
    <source>
        <dbReference type="SAM" id="MobiDB-lite"/>
    </source>
</evidence>
<reference evidence="2" key="2">
    <citation type="submission" date="2020-09" db="EMBL/GenBank/DDBJ databases">
        <authorList>
            <person name="Sun Q."/>
            <person name="Ohkuma M."/>
        </authorList>
    </citation>
    <scope>NUCLEOTIDE SEQUENCE</scope>
    <source>
        <strain evidence="2">JCM 3090</strain>
    </source>
</reference>
<dbReference type="EMBL" id="BMQB01000002">
    <property type="protein sequence ID" value="GGJ82396.1"/>
    <property type="molecule type" value="Genomic_DNA"/>
</dbReference>
<reference evidence="2" key="1">
    <citation type="journal article" date="2014" name="Int. J. Syst. Evol. Microbiol.">
        <title>Complete genome sequence of Corynebacterium casei LMG S-19264T (=DSM 44701T), isolated from a smear-ripened cheese.</title>
        <authorList>
            <consortium name="US DOE Joint Genome Institute (JGI-PGF)"/>
            <person name="Walter F."/>
            <person name="Albersmeier A."/>
            <person name="Kalinowski J."/>
            <person name="Ruckert C."/>
        </authorList>
    </citation>
    <scope>NUCLEOTIDE SEQUENCE</scope>
    <source>
        <strain evidence="2">JCM 3090</strain>
    </source>
</reference>
<gene>
    <name evidence="2" type="ORF">GCM10010123_10090</name>
</gene>
<name>A0A8J3B7L7_9ACTN</name>
<evidence type="ECO:0000313" key="2">
    <source>
        <dbReference type="EMBL" id="GGJ82396.1"/>
    </source>
</evidence>
<comment type="caution">
    <text evidence="2">The sequence shown here is derived from an EMBL/GenBank/DDBJ whole genome shotgun (WGS) entry which is preliminary data.</text>
</comment>
<dbReference type="Proteomes" id="UP000649739">
    <property type="component" value="Unassembled WGS sequence"/>
</dbReference>
<dbReference type="AlphaFoldDB" id="A0A8J3B7L7"/>
<proteinExistence type="predicted"/>
<keyword evidence="3" id="KW-1185">Reference proteome</keyword>
<accession>A0A8J3B7L7</accession>
<feature type="region of interest" description="Disordered" evidence="1">
    <location>
        <begin position="8"/>
        <end position="57"/>
    </location>
</feature>